<name>A0ABS1ME63_9NOCA</name>
<sequence length="85" mass="8893">MLSRLKSGSRRTAVRVAAAGMLAVVPLAVVSVSAGAAPVAPSYDPPAYVAPDPGTDPAIMLLLNQTPPDVENMRKRSQHENQDCP</sequence>
<feature type="compositionally biased region" description="Basic and acidic residues" evidence="1">
    <location>
        <begin position="71"/>
        <end position="85"/>
    </location>
</feature>
<evidence type="ECO:0000256" key="2">
    <source>
        <dbReference type="SAM" id="SignalP"/>
    </source>
</evidence>
<proteinExistence type="predicted"/>
<organism evidence="3 4">
    <name type="scientific">Nocardia acididurans</name>
    <dbReference type="NCBI Taxonomy" id="2802282"/>
    <lineage>
        <taxon>Bacteria</taxon>
        <taxon>Bacillati</taxon>
        <taxon>Actinomycetota</taxon>
        <taxon>Actinomycetes</taxon>
        <taxon>Mycobacteriales</taxon>
        <taxon>Nocardiaceae</taxon>
        <taxon>Nocardia</taxon>
    </lineage>
</organism>
<evidence type="ECO:0000256" key="1">
    <source>
        <dbReference type="SAM" id="MobiDB-lite"/>
    </source>
</evidence>
<dbReference type="RefSeq" id="WP_201954775.1">
    <property type="nucleotide sequence ID" value="NZ_JAERRJ010000013.1"/>
</dbReference>
<keyword evidence="4" id="KW-1185">Reference proteome</keyword>
<gene>
    <name evidence="3" type="ORF">JK358_31365</name>
</gene>
<feature type="region of interest" description="Disordered" evidence="1">
    <location>
        <begin position="66"/>
        <end position="85"/>
    </location>
</feature>
<protein>
    <submittedName>
        <fullName evidence="3">Uncharacterized protein</fullName>
    </submittedName>
</protein>
<evidence type="ECO:0000313" key="4">
    <source>
        <dbReference type="Proteomes" id="UP000602198"/>
    </source>
</evidence>
<reference evidence="3 4" key="1">
    <citation type="submission" date="2021-01" db="EMBL/GenBank/DDBJ databases">
        <title>WGS of actinomycetes isolated from Thailand.</title>
        <authorList>
            <person name="Thawai C."/>
        </authorList>
    </citation>
    <scope>NUCLEOTIDE SEQUENCE [LARGE SCALE GENOMIC DNA]</scope>
    <source>
        <strain evidence="3 4">LPG 2</strain>
    </source>
</reference>
<dbReference type="Proteomes" id="UP000602198">
    <property type="component" value="Unassembled WGS sequence"/>
</dbReference>
<dbReference type="EMBL" id="JAERRJ010000013">
    <property type="protein sequence ID" value="MBL1078912.1"/>
    <property type="molecule type" value="Genomic_DNA"/>
</dbReference>
<evidence type="ECO:0000313" key="3">
    <source>
        <dbReference type="EMBL" id="MBL1078912.1"/>
    </source>
</evidence>
<accession>A0ABS1ME63</accession>
<feature type="signal peptide" evidence="2">
    <location>
        <begin position="1"/>
        <end position="36"/>
    </location>
</feature>
<keyword evidence="2" id="KW-0732">Signal</keyword>
<feature type="chain" id="PRO_5046030760" evidence="2">
    <location>
        <begin position="37"/>
        <end position="85"/>
    </location>
</feature>
<comment type="caution">
    <text evidence="3">The sequence shown here is derived from an EMBL/GenBank/DDBJ whole genome shotgun (WGS) entry which is preliminary data.</text>
</comment>